<reference evidence="7 8" key="1">
    <citation type="submission" date="2018-02" db="EMBL/GenBank/DDBJ databases">
        <title>8 Nocardia nova and 1 Nocardia cyriacigeorgica strain used for evolution to TMP-SMX.</title>
        <authorList>
            <person name="Mehta H."/>
            <person name="Weng J."/>
            <person name="Shamoo Y."/>
        </authorList>
    </citation>
    <scope>NUCLEOTIDE SEQUENCE [LARGE SCALE GENOMIC DNA]</scope>
    <source>
        <strain evidence="7 8">BAA2227</strain>
    </source>
</reference>
<dbReference type="PROSITE" id="PS50977">
    <property type="entry name" value="HTH_TETR_2"/>
    <property type="match status" value="1"/>
</dbReference>
<dbReference type="GO" id="GO:0003700">
    <property type="term" value="F:DNA-binding transcription factor activity"/>
    <property type="evidence" value="ECO:0007669"/>
    <property type="project" value="TreeGrafter"/>
</dbReference>
<dbReference type="Pfam" id="PF17754">
    <property type="entry name" value="TetR_C_14"/>
    <property type="match status" value="1"/>
</dbReference>
<keyword evidence="1" id="KW-0805">Transcription regulation</keyword>
<gene>
    <name evidence="7" type="ORF">C5F51_23680</name>
</gene>
<organism evidence="7 8">
    <name type="scientific">Nocardia nova</name>
    <dbReference type="NCBI Taxonomy" id="37330"/>
    <lineage>
        <taxon>Bacteria</taxon>
        <taxon>Bacillati</taxon>
        <taxon>Actinomycetota</taxon>
        <taxon>Actinomycetes</taxon>
        <taxon>Mycobacteriales</taxon>
        <taxon>Nocardiaceae</taxon>
        <taxon>Nocardia</taxon>
    </lineage>
</organism>
<evidence type="ECO:0000259" key="6">
    <source>
        <dbReference type="PROSITE" id="PS50977"/>
    </source>
</evidence>
<proteinExistence type="predicted"/>
<keyword evidence="3" id="KW-0804">Transcription</keyword>
<dbReference type="InterPro" id="IPR009057">
    <property type="entry name" value="Homeodomain-like_sf"/>
</dbReference>
<sequence length="223" mass="25054">MRENRCMSAESKAPARAHSGATTSPRVGLRERKKQRTRRTIRAEAMKLFQAQGYSATTIEQIAEAADISPSTFFRYFPSKEQVVLADDVDPIMIHALESQPPELTPLAAFRQAMRDTFDNLDPQDWQFEQDRMKLIYNEPELRSVIMQETERNVDLVSALLARRVGREPSDFEVRAFSGAMIGAMMTAFGREGLDLDKIDRIVEFMEAGMPLGPAVPGPESGD</sequence>
<dbReference type="Pfam" id="PF00440">
    <property type="entry name" value="TetR_N"/>
    <property type="match status" value="1"/>
</dbReference>
<dbReference type="Gene3D" id="1.10.10.60">
    <property type="entry name" value="Homeodomain-like"/>
    <property type="match status" value="1"/>
</dbReference>
<dbReference type="GO" id="GO:0000976">
    <property type="term" value="F:transcription cis-regulatory region binding"/>
    <property type="evidence" value="ECO:0007669"/>
    <property type="project" value="TreeGrafter"/>
</dbReference>
<evidence type="ECO:0000256" key="5">
    <source>
        <dbReference type="SAM" id="MobiDB-lite"/>
    </source>
</evidence>
<dbReference type="Gene3D" id="1.10.357.10">
    <property type="entry name" value="Tetracycline Repressor, domain 2"/>
    <property type="match status" value="1"/>
</dbReference>
<dbReference type="InterPro" id="IPR050109">
    <property type="entry name" value="HTH-type_TetR-like_transc_reg"/>
</dbReference>
<evidence type="ECO:0000256" key="2">
    <source>
        <dbReference type="ARBA" id="ARBA00023125"/>
    </source>
</evidence>
<dbReference type="AlphaFoldDB" id="A0A2S6A111"/>
<evidence type="ECO:0000256" key="3">
    <source>
        <dbReference type="ARBA" id="ARBA00023163"/>
    </source>
</evidence>
<dbReference type="SUPFAM" id="SSF46689">
    <property type="entry name" value="Homeodomain-like"/>
    <property type="match status" value="1"/>
</dbReference>
<accession>A0A2S6A111</accession>
<evidence type="ECO:0000313" key="7">
    <source>
        <dbReference type="EMBL" id="PPJ24985.1"/>
    </source>
</evidence>
<name>A0A2S6A111_9NOCA</name>
<feature type="domain" description="HTH tetR-type" evidence="6">
    <location>
        <begin position="35"/>
        <end position="95"/>
    </location>
</feature>
<keyword evidence="8" id="KW-1185">Reference proteome</keyword>
<keyword evidence="2 4" id="KW-0238">DNA-binding</keyword>
<protein>
    <submittedName>
        <fullName evidence="7">TetR family transcriptional regulator</fullName>
    </submittedName>
</protein>
<dbReference type="PANTHER" id="PTHR30055:SF234">
    <property type="entry name" value="HTH-TYPE TRANSCRIPTIONAL REGULATOR BETI"/>
    <property type="match status" value="1"/>
</dbReference>
<feature type="DNA-binding region" description="H-T-H motif" evidence="4">
    <location>
        <begin position="58"/>
        <end position="77"/>
    </location>
</feature>
<comment type="caution">
    <text evidence="7">The sequence shown here is derived from an EMBL/GenBank/DDBJ whole genome shotgun (WGS) entry which is preliminary data.</text>
</comment>
<evidence type="ECO:0000256" key="4">
    <source>
        <dbReference type="PROSITE-ProRule" id="PRU00335"/>
    </source>
</evidence>
<dbReference type="InterPro" id="IPR001647">
    <property type="entry name" value="HTH_TetR"/>
</dbReference>
<dbReference type="EMBL" id="PSZD01000017">
    <property type="protein sequence ID" value="PPJ24985.1"/>
    <property type="molecule type" value="Genomic_DNA"/>
</dbReference>
<evidence type="ECO:0000313" key="8">
    <source>
        <dbReference type="Proteomes" id="UP000238356"/>
    </source>
</evidence>
<dbReference type="InterPro" id="IPR041347">
    <property type="entry name" value="MftR_C"/>
</dbReference>
<evidence type="ECO:0000256" key="1">
    <source>
        <dbReference type="ARBA" id="ARBA00023015"/>
    </source>
</evidence>
<dbReference type="PRINTS" id="PR00455">
    <property type="entry name" value="HTHTETR"/>
</dbReference>
<feature type="region of interest" description="Disordered" evidence="5">
    <location>
        <begin position="1"/>
        <end position="37"/>
    </location>
</feature>
<dbReference type="PANTHER" id="PTHR30055">
    <property type="entry name" value="HTH-TYPE TRANSCRIPTIONAL REGULATOR RUTR"/>
    <property type="match status" value="1"/>
</dbReference>
<dbReference type="Proteomes" id="UP000238356">
    <property type="component" value="Unassembled WGS sequence"/>
</dbReference>